<dbReference type="AlphaFoldDB" id="A0A1I7WZC5"/>
<organism evidence="1 2">
    <name type="scientific">Heterorhabditis bacteriophora</name>
    <name type="common">Entomopathogenic nematode worm</name>
    <dbReference type="NCBI Taxonomy" id="37862"/>
    <lineage>
        <taxon>Eukaryota</taxon>
        <taxon>Metazoa</taxon>
        <taxon>Ecdysozoa</taxon>
        <taxon>Nematoda</taxon>
        <taxon>Chromadorea</taxon>
        <taxon>Rhabditida</taxon>
        <taxon>Rhabditina</taxon>
        <taxon>Rhabditomorpha</taxon>
        <taxon>Strongyloidea</taxon>
        <taxon>Heterorhabditidae</taxon>
        <taxon>Heterorhabditis</taxon>
    </lineage>
</organism>
<name>A0A1I7WZC5_HETBA</name>
<proteinExistence type="predicted"/>
<accession>A0A1I7WZC5</accession>
<evidence type="ECO:0000313" key="2">
    <source>
        <dbReference type="WBParaSite" id="Hba_10509"/>
    </source>
</evidence>
<keyword evidence="1" id="KW-1185">Reference proteome</keyword>
<sequence length="159" mass="18304">MLSHKGVLLIYNFLFRINVKTLSYSTYRLRICALNTYNGDVILFLLLAEFRAIYEFYCCTYVNTYNLFCGYLLAGKVHSTKDSTICGTQNIVLNGKVCLVNFIARDVSNSLHPSNQKKKRFMTRVLGREPECTEDLMIEATKQYYDNFLTSNLPKATFA</sequence>
<evidence type="ECO:0000313" key="1">
    <source>
        <dbReference type="Proteomes" id="UP000095283"/>
    </source>
</evidence>
<protein>
    <submittedName>
        <fullName evidence="2">Pepsin-I3 domain-containing protein</fullName>
    </submittedName>
</protein>
<dbReference type="Proteomes" id="UP000095283">
    <property type="component" value="Unplaced"/>
</dbReference>
<dbReference type="WBParaSite" id="Hba_10509">
    <property type="protein sequence ID" value="Hba_10509"/>
    <property type="gene ID" value="Hba_10509"/>
</dbReference>
<reference evidence="2" key="1">
    <citation type="submission" date="2016-11" db="UniProtKB">
        <authorList>
            <consortium name="WormBaseParasite"/>
        </authorList>
    </citation>
    <scope>IDENTIFICATION</scope>
</reference>